<dbReference type="RefSeq" id="WP_212725310.1">
    <property type="nucleotide sequence ID" value="NZ_CP071250.1"/>
</dbReference>
<dbReference type="Proteomes" id="UP001058072">
    <property type="component" value="Chromosome"/>
</dbReference>
<name>A0A9Q9CLU2_9FIRM</name>
<proteinExistence type="predicted"/>
<sequence length="70" mass="7949">MAEAREKQFLDYNSAINNATRRGHQEGIEQNKIENAKALLDLLDTETIAERIGLPLEVVKQLQLEGLEEE</sequence>
<dbReference type="EMBL" id="CP071250">
    <property type="protein sequence ID" value="UUF09586.1"/>
    <property type="molecule type" value="Genomic_DNA"/>
</dbReference>
<organism evidence="1 2">
    <name type="scientific">Turicibacter bilis</name>
    <dbReference type="NCBI Taxonomy" id="2735723"/>
    <lineage>
        <taxon>Bacteria</taxon>
        <taxon>Bacillati</taxon>
        <taxon>Bacillota</taxon>
        <taxon>Erysipelotrichia</taxon>
        <taxon>Erysipelotrichales</taxon>
        <taxon>Turicibacteraceae</taxon>
        <taxon>Turicibacter</taxon>
    </lineage>
</organism>
<reference evidence="1" key="1">
    <citation type="submission" date="2021-03" db="EMBL/GenBank/DDBJ databases">
        <title>Comparative Genomics and Metabolomics in the genus Turicibacter.</title>
        <authorList>
            <person name="Maki J."/>
            <person name="Looft T."/>
        </authorList>
    </citation>
    <scope>NUCLEOTIDE SEQUENCE</scope>
    <source>
        <strain evidence="1">ISU324</strain>
    </source>
</reference>
<evidence type="ECO:0000313" key="2">
    <source>
        <dbReference type="Proteomes" id="UP001058072"/>
    </source>
</evidence>
<protein>
    <submittedName>
        <fullName evidence="1">Uncharacterized protein</fullName>
    </submittedName>
</protein>
<accession>A0A9Q9CLU2</accession>
<gene>
    <name evidence="1" type="ORF">J0J70_06490</name>
</gene>
<dbReference type="AlphaFoldDB" id="A0A9Q9CLU2"/>
<evidence type="ECO:0000313" key="1">
    <source>
        <dbReference type="EMBL" id="UUF09586.1"/>
    </source>
</evidence>